<dbReference type="GO" id="GO:0030246">
    <property type="term" value="F:carbohydrate binding"/>
    <property type="evidence" value="ECO:0007669"/>
    <property type="project" value="InterPro"/>
</dbReference>
<dbReference type="OrthoDB" id="134598at2"/>
<evidence type="ECO:0000313" key="2">
    <source>
        <dbReference type="Proteomes" id="UP000037784"/>
    </source>
</evidence>
<dbReference type="RefSeq" id="WP_054492892.1">
    <property type="nucleotide sequence ID" value="NZ_BBZA01000106.1"/>
</dbReference>
<dbReference type="Gene3D" id="2.60.120.200">
    <property type="match status" value="1"/>
</dbReference>
<gene>
    <name evidence="1" type="ORF">ARMA_1441</name>
</gene>
<dbReference type="InterPro" id="IPR015943">
    <property type="entry name" value="WD40/YVTN_repeat-like_dom_sf"/>
</dbReference>
<dbReference type="Proteomes" id="UP000037784">
    <property type="component" value="Unassembled WGS sequence"/>
</dbReference>
<organism evidence="1 2">
    <name type="scientific">Ardenticatena maritima</name>
    <dbReference type="NCBI Taxonomy" id="872965"/>
    <lineage>
        <taxon>Bacteria</taxon>
        <taxon>Bacillati</taxon>
        <taxon>Chloroflexota</taxon>
        <taxon>Ardenticatenia</taxon>
        <taxon>Ardenticatenales</taxon>
        <taxon>Ardenticatenaceae</taxon>
        <taxon>Ardenticatena</taxon>
    </lineage>
</organism>
<dbReference type="InterPro" id="IPR013784">
    <property type="entry name" value="Carb-bd-like_fold"/>
</dbReference>
<protein>
    <recommendedName>
        <fullName evidence="3">Carboxypeptidase regulatory-like domain-containing protein</fullName>
    </recommendedName>
</protein>
<proteinExistence type="predicted"/>
<dbReference type="SUPFAM" id="SSF49464">
    <property type="entry name" value="Carboxypeptidase regulatory domain-like"/>
    <property type="match status" value="1"/>
</dbReference>
<dbReference type="Gene3D" id="2.130.10.10">
    <property type="entry name" value="YVTN repeat-like/Quinoprotein amine dehydrogenase"/>
    <property type="match status" value="1"/>
</dbReference>
<dbReference type="InParanoid" id="A0A0M9UCJ4"/>
<name>A0A0M9UCJ4_9CHLR</name>
<sequence>MPRSAVQRSLVVLIGFLGVLIPFVWQRPLALHAQSTTLAPVVRYAERFDTSPPLGTLAQDAPMIAPSTWERLHLRKPSATAPTPFARQRDPVVQTVMPDITMPEPLMSFDGIANLTTILPPDPSGAIGYDAATGRKFFMQWVNTAFAIWDVSTLTPTLLIGPVAGNTLWAGFGGLCETNNDGDPIVLFDHLAQRWLVGQFALDFPSNFHQCLAVSQTADPTGAWYRYDFDMGDAMNDYPKLAVWPNAYLLTVNQFDGSTLAWRGQGVAALERARMLEGQNARMVFFDLYDVNPNFGGMLPADLDGPPPPSGTPAVFVEMDDDAWGWATDRLSLWHLSVDWNAPESATFGVDGAPNQILDTQPFDASICGGSRNCIPQPGGVPLDAIADRLMYRAAYRWFGSYGAMVLNHTVDADGSDHAGIRWYELRHVAGTWNIYQQGTFAPDSAHRWMGSIAMDKQGNIALGYAVSSPTTSPSVRYTGRFAGDPLGEMTLAEASLVEGGGYQMSSSGRFGDYSMLTLDPQDDCTFWYTQEYYAAPGTSNWRTRIGAFRFPTCTTGPTGSVAGTVREADGTPVVGARVQIGFFSAESQSDGHFRLENVPTGTYTVTVSAYGYVPVTQTNVVVSDGITTTLAFTLTSAPTYVVSGTVRDARTGQPLYAQILIPQAPVGAVWTNPTTGFYSVTLAAQIAYTFEVHAWVDGYNTERRAVGPLTAPQQEDFALLVNETTCNAPGYHRVQTLVLDEHFETGTTPTGWQVLDNRGGGAVWRFDDPGGRGNLTGSVGGFAIVDSDFYGRNSFQDTELRTPVLNIAGLDGVMLAFNTDVQRNSSEVMRVDVRVDGGAWQTVWENKSGSSNVNGRVSLDLSDRTAGATTLQARFHYFDADFEWWWQVDAVQIGSVPKCEPVAGAFLMGHVYDANTGEPIVDAQVSAGVSMTVQTEATTDPALADGFYMLFLPEGTHTVQATGDNGYGAQQTTLTIQDAVPLWQDFALPAPRPVITPTAFSLVFDRDRQVAVPLTIGNTGALTLTVSINSINAPLPLNEPADTFAPPMRRISPKHLGDRTAEHVYAPPPPDAPVWSGGGKVLQRWATGLNGVWGLAAEPGGTLWVSASEDGRTTWQAFTAAGEPLTATVRVPHAPARFRAGAVWHPFEGRLWQVAVEGDDCVVALDARTGQVGEGVCPGWGLSQRGLAYDPRTATFYSGSWNDGVIHQFDETGRRLRSVAVGIPLAGMAINPTTQHLFVLANDDEGFDVYVLDAARDFALLGGFDVPGLDDFGQAGMALLCDGTLAIADQHDNEVLIVTSGELSPCEWNAVPWLTLSANQVVVPPHEEVTMWLTFDTTGLDFTTYSAYLRLDNTSPYAIAPVPVTLTVASHNVYLPLVAR</sequence>
<dbReference type="InterPro" id="IPR008969">
    <property type="entry name" value="CarboxyPept-like_regulatory"/>
</dbReference>
<accession>A0A0M9UCJ4</accession>
<evidence type="ECO:0008006" key="3">
    <source>
        <dbReference type="Google" id="ProtNLM"/>
    </source>
</evidence>
<dbReference type="Gene3D" id="2.60.40.1120">
    <property type="entry name" value="Carboxypeptidase-like, regulatory domain"/>
    <property type="match status" value="2"/>
</dbReference>
<dbReference type="SUPFAM" id="SSF49452">
    <property type="entry name" value="Starch-binding domain-like"/>
    <property type="match status" value="1"/>
</dbReference>
<reference evidence="1 2" key="1">
    <citation type="journal article" date="2015" name="Genome Announc.">
        <title>Draft Genome Sequence of a Heterotrophic Facultative Anaerobic Thermophilic Bacterium, Ardenticatena maritima Strain 110ST.</title>
        <authorList>
            <person name="Kawaichi S."/>
            <person name="Yoshida T."/>
            <person name="Sako Y."/>
            <person name="Nakamura R."/>
        </authorList>
    </citation>
    <scope>NUCLEOTIDE SEQUENCE [LARGE SCALE GENOMIC DNA]</scope>
    <source>
        <strain evidence="1 2">110S</strain>
    </source>
</reference>
<dbReference type="EMBL" id="BBZA01000106">
    <property type="protein sequence ID" value="GAP63018.1"/>
    <property type="molecule type" value="Genomic_DNA"/>
</dbReference>
<evidence type="ECO:0000313" key="1">
    <source>
        <dbReference type="EMBL" id="GAP63018.1"/>
    </source>
</evidence>
<dbReference type="SUPFAM" id="SSF50969">
    <property type="entry name" value="YVTN repeat-like/Quinoprotein amine dehydrogenase"/>
    <property type="match status" value="1"/>
</dbReference>
<dbReference type="Pfam" id="PF13620">
    <property type="entry name" value="CarboxypepD_reg"/>
    <property type="match status" value="1"/>
</dbReference>
<reference evidence="2" key="2">
    <citation type="submission" date="2015-08" db="EMBL/GenBank/DDBJ databases">
        <title>Draft Genome Sequence of a Heterotrophic Facultative Anaerobic Bacterium Ardenticatena maritima Strain 110S.</title>
        <authorList>
            <person name="Kawaichi S."/>
            <person name="Yoshida T."/>
            <person name="Sako Y."/>
            <person name="Nakamura R."/>
        </authorList>
    </citation>
    <scope>NUCLEOTIDE SEQUENCE [LARGE SCALE GENOMIC DNA]</scope>
    <source>
        <strain evidence="2">110S</strain>
    </source>
</reference>
<keyword evidence="2" id="KW-1185">Reference proteome</keyword>
<comment type="caution">
    <text evidence="1">The sequence shown here is derived from an EMBL/GenBank/DDBJ whole genome shotgun (WGS) entry which is preliminary data.</text>
</comment>
<dbReference type="InterPro" id="IPR011044">
    <property type="entry name" value="Quino_amine_DH_bsu"/>
</dbReference>